<feature type="transmembrane region" description="Helical" evidence="11">
    <location>
        <begin position="125"/>
        <end position="143"/>
    </location>
</feature>
<feature type="transmembrane region" description="Helical" evidence="11">
    <location>
        <begin position="300"/>
        <end position="318"/>
    </location>
</feature>
<dbReference type="GO" id="GO:0009897">
    <property type="term" value="C:external side of plasma membrane"/>
    <property type="evidence" value="ECO:0007669"/>
    <property type="project" value="TreeGrafter"/>
</dbReference>
<keyword evidence="8" id="KW-0325">Glycoprotein</keyword>
<evidence type="ECO:0000256" key="9">
    <source>
        <dbReference type="ARBA" id="ARBA00023224"/>
    </source>
</evidence>
<dbReference type="AlphaFoldDB" id="A0A8B7QHS4"/>
<dbReference type="Pfam" id="PF00001">
    <property type="entry name" value="7tm_1"/>
    <property type="match status" value="1"/>
</dbReference>
<keyword evidence="4 11" id="KW-1133">Transmembrane helix</keyword>
<evidence type="ECO:0000313" key="13">
    <source>
        <dbReference type="Proteomes" id="UP000694851"/>
    </source>
</evidence>
<dbReference type="GO" id="GO:0006955">
    <property type="term" value="P:immune response"/>
    <property type="evidence" value="ECO:0007669"/>
    <property type="project" value="TreeGrafter"/>
</dbReference>
<name>A0A8B7QHS4_HIPAR</name>
<feature type="transmembrane region" description="Helical" evidence="11">
    <location>
        <begin position="86"/>
        <end position="105"/>
    </location>
</feature>
<evidence type="ECO:0000313" key="14">
    <source>
        <dbReference type="RefSeq" id="XP_019487800.1"/>
    </source>
</evidence>
<evidence type="ECO:0000256" key="3">
    <source>
        <dbReference type="ARBA" id="ARBA00022692"/>
    </source>
</evidence>
<keyword evidence="2" id="KW-1003">Cell membrane</keyword>
<keyword evidence="3 10" id="KW-0812">Transmembrane</keyword>
<dbReference type="Proteomes" id="UP000694851">
    <property type="component" value="Unplaced"/>
</dbReference>
<dbReference type="FunFam" id="1.20.1070.10:FF:000035">
    <property type="entry name" value="C-C chemokine receptor type 6"/>
    <property type="match status" value="1"/>
</dbReference>
<evidence type="ECO:0000256" key="1">
    <source>
        <dbReference type="ARBA" id="ARBA00004651"/>
    </source>
</evidence>
<evidence type="ECO:0000256" key="8">
    <source>
        <dbReference type="ARBA" id="ARBA00023180"/>
    </source>
</evidence>
<dbReference type="InterPro" id="IPR000355">
    <property type="entry name" value="Chemokine_rcpt"/>
</dbReference>
<evidence type="ECO:0000256" key="11">
    <source>
        <dbReference type="SAM" id="Phobius"/>
    </source>
</evidence>
<dbReference type="PROSITE" id="PS00237">
    <property type="entry name" value="G_PROTEIN_RECEP_F1_1"/>
    <property type="match status" value="1"/>
</dbReference>
<gene>
    <name evidence="14" type="primary">ACKR4</name>
</gene>
<organism evidence="13 14">
    <name type="scientific">Hipposideros armiger</name>
    <name type="common">Great Himalayan leaf-nosed bat</name>
    <dbReference type="NCBI Taxonomy" id="186990"/>
    <lineage>
        <taxon>Eukaryota</taxon>
        <taxon>Metazoa</taxon>
        <taxon>Chordata</taxon>
        <taxon>Craniata</taxon>
        <taxon>Vertebrata</taxon>
        <taxon>Euteleostomi</taxon>
        <taxon>Mammalia</taxon>
        <taxon>Eutheria</taxon>
        <taxon>Laurasiatheria</taxon>
        <taxon>Chiroptera</taxon>
        <taxon>Yinpterochiroptera</taxon>
        <taxon>Rhinolophoidea</taxon>
        <taxon>Hipposideridae</taxon>
        <taxon>Hipposideros</taxon>
    </lineage>
</organism>
<dbReference type="InterPro" id="IPR005383">
    <property type="entry name" value="ACKR4"/>
</dbReference>
<feature type="transmembrane region" description="Helical" evidence="11">
    <location>
        <begin position="50"/>
        <end position="74"/>
    </location>
</feature>
<sequence>MEFFQIAAMALEHNHSIDYYYEESEINGTHDYSQYELICIKEEVRNFAKVFLPAFFTIAFIIGIAGNSIVVVIYACYKKQRTKTDVYILNLAVADLLLLFTLPFWAVNAVHGWVLGKIMCKVTSALYTVNFVSGMQFLACISIDRYWAVTKAPSHSGVGRPCLIICFCVWMAAILLSVPQLVFYTVNHMARCIPTFPHHLGTSVKASIQLLEICFGFVIPFLIMGVCYFITARTLIKMPNIKKSRPLKVLLTVVIVFIVTQLPYNIVKFCQAIDIIYFLITDCDMSKRMDVAIQVTESIALFHSCLNPVLYVFMGSSFKNYIMKAAKKYGSWRRQRQNVEEIPFDSEVPTEPTSTLSI</sequence>
<dbReference type="PROSITE" id="PS50262">
    <property type="entry name" value="G_PROTEIN_RECEP_F1_2"/>
    <property type="match status" value="1"/>
</dbReference>
<evidence type="ECO:0000256" key="2">
    <source>
        <dbReference type="ARBA" id="ARBA00022475"/>
    </source>
</evidence>
<dbReference type="GO" id="GO:0060326">
    <property type="term" value="P:cell chemotaxis"/>
    <property type="evidence" value="ECO:0007669"/>
    <property type="project" value="TreeGrafter"/>
</dbReference>
<dbReference type="InterPro" id="IPR000276">
    <property type="entry name" value="GPCR_Rhodpsn"/>
</dbReference>
<accession>A0A8B7QHS4</accession>
<dbReference type="CDD" id="cd15176">
    <property type="entry name" value="7tmA_ACKR4_CCR11"/>
    <property type="match status" value="1"/>
</dbReference>
<evidence type="ECO:0000259" key="12">
    <source>
        <dbReference type="PROSITE" id="PS50262"/>
    </source>
</evidence>
<evidence type="ECO:0000256" key="6">
    <source>
        <dbReference type="ARBA" id="ARBA00023136"/>
    </source>
</evidence>
<dbReference type="KEGG" id="hai:109376352"/>
<dbReference type="SUPFAM" id="SSF81321">
    <property type="entry name" value="Family A G protein-coupled receptor-like"/>
    <property type="match status" value="1"/>
</dbReference>
<dbReference type="Gene3D" id="1.20.1070.10">
    <property type="entry name" value="Rhodopsin 7-helix transmembrane proteins"/>
    <property type="match status" value="1"/>
</dbReference>
<keyword evidence="5 10" id="KW-0297">G-protein coupled receptor</keyword>
<feature type="transmembrane region" description="Helical" evidence="11">
    <location>
        <begin position="250"/>
        <end position="280"/>
    </location>
</feature>
<feature type="transmembrane region" description="Helical" evidence="11">
    <location>
        <begin position="206"/>
        <end position="230"/>
    </location>
</feature>
<feature type="domain" description="G-protein coupled receptors family 1 profile" evidence="12">
    <location>
        <begin position="66"/>
        <end position="311"/>
    </location>
</feature>
<dbReference type="GO" id="GO:0005044">
    <property type="term" value="F:scavenger receptor activity"/>
    <property type="evidence" value="ECO:0007669"/>
    <property type="project" value="InterPro"/>
</dbReference>
<dbReference type="GO" id="GO:0019722">
    <property type="term" value="P:calcium-mediated signaling"/>
    <property type="evidence" value="ECO:0007669"/>
    <property type="project" value="TreeGrafter"/>
</dbReference>
<comment type="subcellular location">
    <subcellularLocation>
        <location evidence="1">Cell membrane</location>
        <topology evidence="1">Multi-pass membrane protein</topology>
    </subcellularLocation>
</comment>
<dbReference type="GO" id="GO:0019957">
    <property type="term" value="F:C-C chemokine binding"/>
    <property type="evidence" value="ECO:0007669"/>
    <property type="project" value="TreeGrafter"/>
</dbReference>
<keyword evidence="13" id="KW-1185">Reference proteome</keyword>
<comment type="similarity">
    <text evidence="10">Belongs to the G-protein coupled receptor 1 family.</text>
</comment>
<evidence type="ECO:0000256" key="4">
    <source>
        <dbReference type="ARBA" id="ARBA00022989"/>
    </source>
</evidence>
<dbReference type="PRINTS" id="PR00657">
    <property type="entry name" value="CCCHEMOKINER"/>
</dbReference>
<keyword evidence="7 10" id="KW-0675">Receptor</keyword>
<dbReference type="GO" id="GO:0016493">
    <property type="term" value="F:C-C chemokine receptor activity"/>
    <property type="evidence" value="ECO:0007669"/>
    <property type="project" value="TreeGrafter"/>
</dbReference>
<reference evidence="14" key="1">
    <citation type="submission" date="2025-08" db="UniProtKB">
        <authorList>
            <consortium name="RefSeq"/>
        </authorList>
    </citation>
    <scope>IDENTIFICATION</scope>
    <source>
        <tissue evidence="14">Muscle</tissue>
    </source>
</reference>
<evidence type="ECO:0000256" key="10">
    <source>
        <dbReference type="RuleBase" id="RU000688"/>
    </source>
</evidence>
<feature type="transmembrane region" description="Helical" evidence="11">
    <location>
        <begin position="163"/>
        <end position="186"/>
    </location>
</feature>
<keyword evidence="6 11" id="KW-0472">Membrane</keyword>
<dbReference type="OrthoDB" id="9874829at2759"/>
<keyword evidence="9 10" id="KW-0807">Transducer</keyword>
<dbReference type="InterPro" id="IPR017452">
    <property type="entry name" value="GPCR_Rhodpsn_7TM"/>
</dbReference>
<dbReference type="PRINTS" id="PR00237">
    <property type="entry name" value="GPCRRHODOPSN"/>
</dbReference>
<dbReference type="RefSeq" id="XP_019487800.1">
    <property type="nucleotide sequence ID" value="XM_019632255.1"/>
</dbReference>
<dbReference type="PANTHER" id="PTHR10489:SF733">
    <property type="entry name" value="ATYPICAL CHEMOKINE RECEPTOR 4"/>
    <property type="match status" value="1"/>
</dbReference>
<dbReference type="PANTHER" id="PTHR10489">
    <property type="entry name" value="CELL ADHESION MOLECULE"/>
    <property type="match status" value="1"/>
</dbReference>
<evidence type="ECO:0000256" key="7">
    <source>
        <dbReference type="ARBA" id="ARBA00023170"/>
    </source>
</evidence>
<proteinExistence type="inferred from homology"/>
<dbReference type="CTD" id="51554"/>
<dbReference type="GeneID" id="109376352"/>
<dbReference type="GO" id="GO:0007204">
    <property type="term" value="P:positive regulation of cytosolic calcium ion concentration"/>
    <property type="evidence" value="ECO:0007669"/>
    <property type="project" value="TreeGrafter"/>
</dbReference>
<dbReference type="PRINTS" id="PR01558">
    <property type="entry name" value="CHEMOKINER11"/>
</dbReference>
<evidence type="ECO:0000256" key="5">
    <source>
        <dbReference type="ARBA" id="ARBA00023040"/>
    </source>
</evidence>
<protein>
    <submittedName>
        <fullName evidence="14">Atypical chemokine receptor 4 isoform X1</fullName>
    </submittedName>
</protein>
<dbReference type="InterPro" id="IPR050119">
    <property type="entry name" value="CCR1-9-like"/>
</dbReference>